<dbReference type="InterPro" id="IPR036457">
    <property type="entry name" value="PPM-type-like_dom_sf"/>
</dbReference>
<evidence type="ECO:0000313" key="4">
    <source>
        <dbReference type="Proteomes" id="UP000191931"/>
    </source>
</evidence>
<gene>
    <name evidence="3" type="ORF">MTBBW1_1790035</name>
</gene>
<dbReference type="EMBL" id="FWEV01000089">
    <property type="protein sequence ID" value="SLM29410.1"/>
    <property type="molecule type" value="Genomic_DNA"/>
</dbReference>
<accession>A0A1W1HA99</accession>
<evidence type="ECO:0000256" key="1">
    <source>
        <dbReference type="SAM" id="MobiDB-lite"/>
    </source>
</evidence>
<feature type="compositionally biased region" description="Polar residues" evidence="1">
    <location>
        <begin position="21"/>
        <end position="33"/>
    </location>
</feature>
<feature type="domain" description="PPM-type phosphatase" evidence="2">
    <location>
        <begin position="398"/>
        <end position="480"/>
    </location>
</feature>
<dbReference type="InterPro" id="IPR001932">
    <property type="entry name" value="PPM-type_phosphatase-like_dom"/>
</dbReference>
<dbReference type="STRING" id="1246637.MTBBW1_1790035"/>
<reference evidence="3 4" key="1">
    <citation type="submission" date="2017-03" db="EMBL/GenBank/DDBJ databases">
        <authorList>
            <person name="Afonso C.L."/>
            <person name="Miller P.J."/>
            <person name="Scott M.A."/>
            <person name="Spackman E."/>
            <person name="Goraichik I."/>
            <person name="Dimitrov K.M."/>
            <person name="Suarez D.L."/>
            <person name="Swayne D.E."/>
        </authorList>
    </citation>
    <scope>NUCLEOTIDE SEQUENCE [LARGE SCALE GENOMIC DNA]</scope>
    <source>
        <strain evidence="3">PRJEB14757</strain>
    </source>
</reference>
<dbReference type="SUPFAM" id="SSF81606">
    <property type="entry name" value="PP2C-like"/>
    <property type="match status" value="1"/>
</dbReference>
<dbReference type="AlphaFoldDB" id="A0A1W1HA99"/>
<evidence type="ECO:0000313" key="3">
    <source>
        <dbReference type="EMBL" id="SLM29410.1"/>
    </source>
</evidence>
<feature type="compositionally biased region" description="Basic and acidic residues" evidence="1">
    <location>
        <begin position="9"/>
        <end position="20"/>
    </location>
</feature>
<dbReference type="Proteomes" id="UP000191931">
    <property type="component" value="Unassembled WGS sequence"/>
</dbReference>
<feature type="region of interest" description="Disordered" evidence="1">
    <location>
        <begin position="111"/>
        <end position="252"/>
    </location>
</feature>
<feature type="compositionally biased region" description="Basic and acidic residues" evidence="1">
    <location>
        <begin position="162"/>
        <end position="177"/>
    </location>
</feature>
<organism evidence="3 4">
    <name type="scientific">Desulfamplus magnetovallimortis</name>
    <dbReference type="NCBI Taxonomy" id="1246637"/>
    <lineage>
        <taxon>Bacteria</taxon>
        <taxon>Pseudomonadati</taxon>
        <taxon>Thermodesulfobacteriota</taxon>
        <taxon>Desulfobacteria</taxon>
        <taxon>Desulfobacterales</taxon>
        <taxon>Desulfobacteraceae</taxon>
        <taxon>Desulfamplus</taxon>
    </lineage>
</organism>
<feature type="region of interest" description="Disordered" evidence="1">
    <location>
        <begin position="479"/>
        <end position="508"/>
    </location>
</feature>
<feature type="compositionally biased region" description="Polar residues" evidence="1">
    <location>
        <begin position="220"/>
        <end position="244"/>
    </location>
</feature>
<dbReference type="Pfam" id="PF13672">
    <property type="entry name" value="PP2C_2"/>
    <property type="match status" value="2"/>
</dbReference>
<protein>
    <recommendedName>
        <fullName evidence="2">PPM-type phosphatase domain-containing protein</fullName>
    </recommendedName>
</protein>
<feature type="compositionally biased region" description="Polar residues" evidence="1">
    <location>
        <begin position="479"/>
        <end position="492"/>
    </location>
</feature>
<feature type="compositionally biased region" description="Basic and acidic residues" evidence="1">
    <location>
        <begin position="493"/>
        <end position="508"/>
    </location>
</feature>
<sequence>MGQILKLQGHGDKKMKKNETSADNIKSDSSTHNNLERYHKYQSLCHELLNLHDLEETDISEIKSFIQEPSATAFFKNMAQHFIELWESWQKTFDNYRKSESALEFKDALDTKNRKKSYESQNNKKRDKSKAVREIESIKENPNVKDTSKGVIQPGFSAPCNKKTDKETSLDTPKADHNTTSFPATENDKSSSSSIEDDKDSSTATDDDKSSSAAIEDYKNSSPATDYDKSSSSVIEDYKISSSATEDDKTSSNRLLMPALKFPNATCGKPYSEKVEVSRQSDHEKAFGKSSDSSEDHIKILSIKGLEAAGLSYNAKEQLISGTPSASGEIKLEITFELSSSESEKTCTTESIFIVNPDPRSLWQNKPSDKSVLFWKEDEYKEEIVTAKGWSITGASKRGRSHAHEGKTRDDHFFISTDSSTEWDILAVADGAGSASLSREGAKTAVMESSRILKEKLKEYDTEIINLLLGLGDNDFQKAQGSEEAQNSGQTKNSEKDKGFKKEDDSAKNQEKKLKNILYNVFSRAVYEPVKVIHDTVENLKKQKSLHEKTTYEKTTYEKTANGKTTNGKTTNGKTAYGKTAYEKTANGKTAYGKTANGKTTYGNPSHEIEPENIKFRDFHTTLLLAAHKEIEGKHFIASYWIGDGAVAVYCEGKSITILGEGDSGEFAGQTRFLDNSAVTSEDIYKRIQFDFKESITALILMTDGITDPFFETDHNLNQIDFWDDLWKNQLKPQISGIKGETAQNILNWLDFWSQGNHDDRTVAMLFKKSE</sequence>
<proteinExistence type="predicted"/>
<name>A0A1W1HA99_9BACT</name>
<keyword evidence="4" id="KW-1185">Reference proteome</keyword>
<feature type="compositionally biased region" description="Basic and acidic residues" evidence="1">
    <location>
        <begin position="111"/>
        <end position="148"/>
    </location>
</feature>
<evidence type="ECO:0000259" key="2">
    <source>
        <dbReference type="Pfam" id="PF13672"/>
    </source>
</evidence>
<feature type="region of interest" description="Disordered" evidence="1">
    <location>
        <begin position="1"/>
        <end position="33"/>
    </location>
</feature>
<feature type="domain" description="PPM-type phosphatase" evidence="2">
    <location>
        <begin position="612"/>
        <end position="732"/>
    </location>
</feature>